<keyword evidence="9" id="KW-1003">Cell membrane</keyword>
<keyword evidence="4 8" id="KW-0297">G-protein coupled receptor</keyword>
<evidence type="ECO:0000256" key="9">
    <source>
        <dbReference type="RuleBase" id="RU363047"/>
    </source>
</evidence>
<evidence type="ECO:0000313" key="12">
    <source>
        <dbReference type="RefSeq" id="XP_054827629.1"/>
    </source>
</evidence>
<dbReference type="CDD" id="cd15411">
    <property type="entry name" value="7tmA_OR8H-like"/>
    <property type="match status" value="1"/>
</dbReference>
<dbReference type="KEGG" id="emc:129324406"/>
<evidence type="ECO:0000313" key="11">
    <source>
        <dbReference type="Proteomes" id="UP001190640"/>
    </source>
</evidence>
<gene>
    <name evidence="12" type="primary">LOC129324406</name>
</gene>
<feature type="transmembrane region" description="Helical" evidence="9">
    <location>
        <begin position="28"/>
        <end position="51"/>
    </location>
</feature>
<keyword evidence="6 8" id="KW-0675">Receptor</keyword>
<keyword evidence="5 9" id="KW-0472">Membrane</keyword>
<dbReference type="InterPro" id="IPR000725">
    <property type="entry name" value="Olfact_rcpt"/>
</dbReference>
<feature type="transmembrane region" description="Helical" evidence="9">
    <location>
        <begin position="274"/>
        <end position="294"/>
    </location>
</feature>
<comment type="subcellular location">
    <subcellularLocation>
        <location evidence="9">Cell membrane</location>
        <topology evidence="9">Multi-pass membrane protein</topology>
    </subcellularLocation>
    <subcellularLocation>
        <location evidence="1">Membrane</location>
        <topology evidence="1">Multi-pass membrane protein</topology>
    </subcellularLocation>
</comment>
<keyword evidence="2 8" id="KW-0812">Transmembrane</keyword>
<dbReference type="PRINTS" id="PR00245">
    <property type="entry name" value="OLFACTORYR"/>
</dbReference>
<dbReference type="PANTHER" id="PTHR48018">
    <property type="entry name" value="OLFACTORY RECEPTOR"/>
    <property type="match status" value="1"/>
</dbReference>
<feature type="transmembrane region" description="Helical" evidence="9">
    <location>
        <begin position="239"/>
        <end position="262"/>
    </location>
</feature>
<dbReference type="AlphaFoldDB" id="A0AA97KQQ0"/>
<evidence type="ECO:0000256" key="6">
    <source>
        <dbReference type="ARBA" id="ARBA00023170"/>
    </source>
</evidence>
<dbReference type="GeneID" id="129324406"/>
<feature type="transmembrane region" description="Helical" evidence="9">
    <location>
        <begin position="101"/>
        <end position="123"/>
    </location>
</feature>
<keyword evidence="9" id="KW-0552">Olfaction</keyword>
<dbReference type="RefSeq" id="XP_054827629.1">
    <property type="nucleotide sequence ID" value="XM_054971654.1"/>
</dbReference>
<evidence type="ECO:0000256" key="2">
    <source>
        <dbReference type="ARBA" id="ARBA00022692"/>
    </source>
</evidence>
<feature type="transmembrane region" description="Helical" evidence="9">
    <location>
        <begin position="63"/>
        <end position="81"/>
    </location>
</feature>
<dbReference type="Proteomes" id="UP001190640">
    <property type="component" value="Chromosome 2"/>
</dbReference>
<feature type="transmembrane region" description="Helical" evidence="9">
    <location>
        <begin position="200"/>
        <end position="227"/>
    </location>
</feature>
<dbReference type="PRINTS" id="PR00237">
    <property type="entry name" value="GPCRRHODOPSN"/>
</dbReference>
<accession>A0AA97KQQ0</accession>
<keyword evidence="7 8" id="KW-0807">Transducer</keyword>
<protein>
    <recommendedName>
        <fullName evidence="9">Olfactory receptor</fullName>
    </recommendedName>
</protein>
<dbReference type="Pfam" id="PF13853">
    <property type="entry name" value="7tm_4"/>
    <property type="match status" value="1"/>
</dbReference>
<dbReference type="SUPFAM" id="SSF81321">
    <property type="entry name" value="Family A G protein-coupled receptor-like"/>
    <property type="match status" value="1"/>
</dbReference>
<comment type="similarity">
    <text evidence="8">Belongs to the G-protein coupled receptor 1 family.</text>
</comment>
<reference evidence="12" key="1">
    <citation type="submission" date="2025-08" db="UniProtKB">
        <authorList>
            <consortium name="RefSeq"/>
        </authorList>
    </citation>
    <scope>IDENTIFICATION</scope>
    <source>
        <tissue evidence="12">Blood</tissue>
    </source>
</reference>
<evidence type="ECO:0000256" key="7">
    <source>
        <dbReference type="ARBA" id="ARBA00023224"/>
    </source>
</evidence>
<evidence type="ECO:0000256" key="3">
    <source>
        <dbReference type="ARBA" id="ARBA00022989"/>
    </source>
</evidence>
<dbReference type="PROSITE" id="PS00237">
    <property type="entry name" value="G_PROTEIN_RECEP_F1_1"/>
    <property type="match status" value="1"/>
</dbReference>
<proteinExistence type="inferred from homology"/>
<feature type="transmembrane region" description="Helical" evidence="9">
    <location>
        <begin position="144"/>
        <end position="169"/>
    </location>
</feature>
<name>A0AA97KQQ0_EUBMA</name>
<keyword evidence="3 9" id="KW-1133">Transmembrane helix</keyword>
<dbReference type="InterPro" id="IPR017452">
    <property type="entry name" value="GPCR_Rhodpsn_7TM"/>
</dbReference>
<organism evidence="11 12">
    <name type="scientific">Eublepharis macularius</name>
    <name type="common">Leopard gecko</name>
    <name type="synonym">Cyrtodactylus macularius</name>
    <dbReference type="NCBI Taxonomy" id="481883"/>
    <lineage>
        <taxon>Eukaryota</taxon>
        <taxon>Metazoa</taxon>
        <taxon>Chordata</taxon>
        <taxon>Craniata</taxon>
        <taxon>Vertebrata</taxon>
        <taxon>Euteleostomi</taxon>
        <taxon>Lepidosauria</taxon>
        <taxon>Squamata</taxon>
        <taxon>Bifurcata</taxon>
        <taxon>Gekkota</taxon>
        <taxon>Eublepharidae</taxon>
        <taxon>Eublepharinae</taxon>
        <taxon>Eublepharis</taxon>
    </lineage>
</organism>
<dbReference type="GO" id="GO:0005886">
    <property type="term" value="C:plasma membrane"/>
    <property type="evidence" value="ECO:0007669"/>
    <property type="project" value="UniProtKB-SubCell"/>
</dbReference>
<keyword evidence="9" id="KW-0716">Sensory transduction</keyword>
<feature type="domain" description="G-protein coupled receptors family 1 profile" evidence="10">
    <location>
        <begin position="44"/>
        <end position="292"/>
    </location>
</feature>
<dbReference type="InterPro" id="IPR000276">
    <property type="entry name" value="GPCR_Rhodpsn"/>
</dbReference>
<dbReference type="PROSITE" id="PS50262">
    <property type="entry name" value="G_PROTEIN_RECEP_F1_2"/>
    <property type="match status" value="1"/>
</dbReference>
<evidence type="ECO:0000256" key="8">
    <source>
        <dbReference type="RuleBase" id="RU000688"/>
    </source>
</evidence>
<dbReference type="GO" id="GO:0004984">
    <property type="term" value="F:olfactory receptor activity"/>
    <property type="evidence" value="ECO:0007669"/>
    <property type="project" value="InterPro"/>
</dbReference>
<keyword evidence="11" id="KW-1185">Reference proteome</keyword>
<evidence type="ECO:0000256" key="4">
    <source>
        <dbReference type="ARBA" id="ARBA00023040"/>
    </source>
</evidence>
<dbReference type="GO" id="GO:0004930">
    <property type="term" value="F:G protein-coupled receptor activity"/>
    <property type="evidence" value="ECO:0007669"/>
    <property type="project" value="UniProtKB-KW"/>
</dbReference>
<evidence type="ECO:0000256" key="1">
    <source>
        <dbReference type="ARBA" id="ARBA00004141"/>
    </source>
</evidence>
<evidence type="ECO:0000259" key="10">
    <source>
        <dbReference type="PROSITE" id="PS50262"/>
    </source>
</evidence>
<sequence length="314" mass="35197">MAALEDGNCTKVTEFILLGFTESLEQQLPLFMVFLVIYIITLMGNLGMIALIKMNSRLHTPMYFFLCNLAIIDICYSSTIIPRMLMNFLADGKSISFNACFVQLYFFVAWVCSECFLLATMAYDRYIAICNPLLYSSVMSQRVSVPLVAGSCLTGFSNAMITVCFLSRLPYCGSNVIRHFFCDTPPLLALASNSYIAETIISFLAGLTTVGSLLIILLSYVFILYAILKIRSAQGRHKAFSTCSSHLTAVTVFYGTLIFTYLRPNTSYLLGRDQVASVFYTVVVPMMNPLIYSLRNKDVKEAFKQSMNIKLFSQ</sequence>
<dbReference type="Gene3D" id="1.20.1070.10">
    <property type="entry name" value="Rhodopsin 7-helix transmembrane proteins"/>
    <property type="match status" value="1"/>
</dbReference>
<dbReference type="FunFam" id="1.20.1070.10:FF:000003">
    <property type="entry name" value="Olfactory receptor"/>
    <property type="match status" value="1"/>
</dbReference>
<evidence type="ECO:0000256" key="5">
    <source>
        <dbReference type="ARBA" id="ARBA00023136"/>
    </source>
</evidence>